<feature type="active site" description="Nucleophile" evidence="1">
    <location>
        <position position="218"/>
    </location>
</feature>
<proteinExistence type="predicted"/>
<organism evidence="6 7">
    <name type="scientific">Protomyces lactucae-debilis</name>
    <dbReference type="NCBI Taxonomy" id="2754530"/>
    <lineage>
        <taxon>Eukaryota</taxon>
        <taxon>Fungi</taxon>
        <taxon>Dikarya</taxon>
        <taxon>Ascomycota</taxon>
        <taxon>Taphrinomycotina</taxon>
        <taxon>Taphrinomycetes</taxon>
        <taxon>Taphrinales</taxon>
        <taxon>Protomycetaceae</taxon>
        <taxon>Protomyces</taxon>
    </lineage>
</organism>
<dbReference type="GeneID" id="63783298"/>
<dbReference type="InterPro" id="IPR010347">
    <property type="entry name" value="Tdp1"/>
</dbReference>
<feature type="binding site" evidence="2">
    <location>
        <position position="480"/>
    </location>
    <ligand>
        <name>substrate</name>
    </ligand>
</feature>
<dbReference type="GO" id="GO:0003690">
    <property type="term" value="F:double-stranded DNA binding"/>
    <property type="evidence" value="ECO:0007669"/>
    <property type="project" value="TreeGrafter"/>
</dbReference>
<feature type="domain" description="PLD phosphodiesterase" evidence="5">
    <location>
        <begin position="473"/>
        <end position="506"/>
    </location>
</feature>
<feature type="region of interest" description="Disordered" evidence="4">
    <location>
        <begin position="13"/>
        <end position="43"/>
    </location>
</feature>
<reference evidence="6 7" key="1">
    <citation type="submission" date="2016-07" db="EMBL/GenBank/DDBJ databases">
        <title>Pervasive Adenine N6-methylation of Active Genes in Fungi.</title>
        <authorList>
            <consortium name="DOE Joint Genome Institute"/>
            <person name="Mondo S.J."/>
            <person name="Dannebaum R.O."/>
            <person name="Kuo R.C."/>
            <person name="Labutti K."/>
            <person name="Haridas S."/>
            <person name="Kuo A."/>
            <person name="Salamov A."/>
            <person name="Ahrendt S.R."/>
            <person name="Lipzen A."/>
            <person name="Sullivan W."/>
            <person name="Andreopoulos W.B."/>
            <person name="Clum A."/>
            <person name="Lindquist E."/>
            <person name="Daum C."/>
            <person name="Ramamoorthy G.K."/>
            <person name="Gryganskyi A."/>
            <person name="Culley D."/>
            <person name="Magnuson J.K."/>
            <person name="James T.Y."/>
            <person name="O'Malley M.A."/>
            <person name="Stajich J.E."/>
            <person name="Spatafora J.W."/>
            <person name="Visel A."/>
            <person name="Grigoriev I.V."/>
        </authorList>
    </citation>
    <scope>NUCLEOTIDE SEQUENCE [LARGE SCALE GENOMIC DNA]</scope>
    <source>
        <strain evidence="6 7">12-1054</strain>
    </source>
</reference>
<dbReference type="Proteomes" id="UP000193685">
    <property type="component" value="Unassembled WGS sequence"/>
</dbReference>
<dbReference type="GO" id="GO:0017005">
    <property type="term" value="F:3'-tyrosyl-DNA phosphodiesterase activity"/>
    <property type="evidence" value="ECO:0007669"/>
    <property type="project" value="TreeGrafter"/>
</dbReference>
<dbReference type="CDD" id="cd09122">
    <property type="entry name" value="PLDc_Tdp1_1"/>
    <property type="match status" value="1"/>
</dbReference>
<dbReference type="InterPro" id="IPR001736">
    <property type="entry name" value="PLipase_D/transphosphatidylase"/>
</dbReference>
<dbReference type="GO" id="GO:0006281">
    <property type="term" value="P:DNA repair"/>
    <property type="evidence" value="ECO:0007669"/>
    <property type="project" value="InterPro"/>
</dbReference>
<dbReference type="Gene3D" id="3.30.870.10">
    <property type="entry name" value="Endonuclease Chain A"/>
    <property type="match status" value="2"/>
</dbReference>
<dbReference type="GO" id="GO:0005634">
    <property type="term" value="C:nucleus"/>
    <property type="evidence" value="ECO:0007669"/>
    <property type="project" value="InterPro"/>
</dbReference>
<sequence length="564" mass="62797">MNAEERAKRLARLTNGALNQSLPTDTQSTLPASRSSLKRKRSSEANIIEHVMNSKLDYEVIDLTTDSDSERTTDGEKEDTDLGPVSTKTTARLPVSLQETVSSKFSARVAPVSPKPADPTLRFDKGQVLLTTAPNRPLPGHISIDEIFQRRSLKTAVLSSFSTDTAWLASKLDIGRTEVVLCMHAHEQEHDRHLMDCRRLPKFSLVFPSLKGGISCMHSKLQLLFYDTYLRIAVPTANLVSFDWGEELSEYGPGYLDNNVFVLDLPFRQVHHSGELLKTFEKRGHVTSKSLHHTVKVHHDIPFLLNLILYVLRAGYPDRILTQLLSHDFSGARGFDFVATIGGYHYGEAIHDSGRLALARAVKRAEYPTVQQPRITALASSLGSLDWRFVNTLAQAMMGQSLSGKEAVSPHSIDQIAATFRIAFPTMQAVHQASAGAGVIFFARKCIGEKKAKKQQSDHFPEPCLYEYHPKKAGVLSHTKAIVCEDLDRPGQGLAYLGSANLSASAWGDKVTLDTKTKQEKIFHRNWETGVLLPANMVTQRIPIDLSRPFKVNKDPWATPSRQW</sequence>
<evidence type="ECO:0000256" key="3">
    <source>
        <dbReference type="PIRSR" id="PIRSR610347-3"/>
    </source>
</evidence>
<evidence type="ECO:0000256" key="4">
    <source>
        <dbReference type="SAM" id="MobiDB-lite"/>
    </source>
</evidence>
<feature type="region of interest" description="Disordered" evidence="4">
    <location>
        <begin position="66"/>
        <end position="87"/>
    </location>
</feature>
<feature type="site" description="Interaction with DNA" evidence="3">
    <location>
        <position position="503"/>
    </location>
</feature>
<feature type="binding site" evidence="2">
    <location>
        <position position="220"/>
    </location>
    <ligand>
        <name>substrate</name>
    </ligand>
</feature>
<dbReference type="Pfam" id="PF06087">
    <property type="entry name" value="Tyr-DNA_phospho"/>
    <property type="match status" value="1"/>
</dbReference>
<evidence type="ECO:0000256" key="1">
    <source>
        <dbReference type="PIRSR" id="PIRSR610347-1"/>
    </source>
</evidence>
<dbReference type="OMA" id="FPPMDGQ"/>
<dbReference type="AlphaFoldDB" id="A0A1Y2FP45"/>
<keyword evidence="7" id="KW-1185">Reference proteome</keyword>
<evidence type="ECO:0000313" key="6">
    <source>
        <dbReference type="EMBL" id="ORY85104.1"/>
    </source>
</evidence>
<evidence type="ECO:0000256" key="2">
    <source>
        <dbReference type="PIRSR" id="PIRSR610347-2"/>
    </source>
</evidence>
<dbReference type="PANTHER" id="PTHR12415:SF4">
    <property type="entry name" value="TYROSYL-DNA PHOSPHODIESTERASE DOMAIN-CONTAINING PROTEIN"/>
    <property type="match status" value="1"/>
</dbReference>
<dbReference type="PROSITE" id="PS50035">
    <property type="entry name" value="PLD"/>
    <property type="match status" value="1"/>
</dbReference>
<feature type="compositionally biased region" description="Polar residues" evidence="4">
    <location>
        <begin position="16"/>
        <end position="32"/>
    </location>
</feature>
<dbReference type="PANTHER" id="PTHR12415">
    <property type="entry name" value="TYROSYL-DNA PHOSPHODIESTERASE 1"/>
    <property type="match status" value="1"/>
</dbReference>
<comment type="caution">
    <text evidence="6">The sequence shown here is derived from an EMBL/GenBank/DDBJ whole genome shotgun (WGS) entry which is preliminary data.</text>
</comment>
<protein>
    <submittedName>
        <fullName evidence="6">Tyrosyl-DNA phosphodiesterase-domain-containing protein</fullName>
    </submittedName>
</protein>
<evidence type="ECO:0000313" key="7">
    <source>
        <dbReference type="Proteomes" id="UP000193685"/>
    </source>
</evidence>
<dbReference type="STRING" id="56484.A0A1Y2FP45"/>
<dbReference type="RefSeq" id="XP_040726887.1">
    <property type="nucleotide sequence ID" value="XM_040866699.1"/>
</dbReference>
<dbReference type="SUPFAM" id="SSF56024">
    <property type="entry name" value="Phospholipase D/nuclease"/>
    <property type="match status" value="2"/>
</dbReference>
<accession>A0A1Y2FP45</accession>
<evidence type="ECO:0000259" key="5">
    <source>
        <dbReference type="PROSITE" id="PS50035"/>
    </source>
</evidence>
<dbReference type="GO" id="GO:0003697">
    <property type="term" value="F:single-stranded DNA binding"/>
    <property type="evidence" value="ECO:0007669"/>
    <property type="project" value="TreeGrafter"/>
</dbReference>
<feature type="active site" description="Proton donor/acceptor" evidence="1">
    <location>
        <position position="478"/>
    </location>
</feature>
<name>A0A1Y2FP45_PROLT</name>
<dbReference type="OrthoDB" id="47785at2759"/>
<gene>
    <name evidence="6" type="ORF">BCR37DRAFT_257921</name>
</gene>
<dbReference type="EMBL" id="MCFI01000005">
    <property type="protein sequence ID" value="ORY85104.1"/>
    <property type="molecule type" value="Genomic_DNA"/>
</dbReference>